<dbReference type="Pfam" id="PF00196">
    <property type="entry name" value="GerE"/>
    <property type="match status" value="1"/>
</dbReference>
<dbReference type="AlphaFoldDB" id="U2S955"/>
<dbReference type="PRINTS" id="PR00038">
    <property type="entry name" value="HTHLUXR"/>
</dbReference>
<gene>
    <name evidence="6" type="ORF">HMPREF0682_2841</name>
</gene>
<dbReference type="PROSITE" id="PS50043">
    <property type="entry name" value="HTH_LUXR_2"/>
    <property type="match status" value="1"/>
</dbReference>
<dbReference type="InterPro" id="IPR016032">
    <property type="entry name" value="Sig_transdc_resp-reg_C-effctor"/>
</dbReference>
<evidence type="ECO:0000313" key="6">
    <source>
        <dbReference type="EMBL" id="ERK62173.1"/>
    </source>
</evidence>
<keyword evidence="1 3" id="KW-0597">Phosphoprotein</keyword>
<dbReference type="SMART" id="SM00421">
    <property type="entry name" value="HTH_LUXR"/>
    <property type="match status" value="1"/>
</dbReference>
<feature type="domain" description="HTH luxR-type" evidence="4">
    <location>
        <begin position="133"/>
        <end position="198"/>
    </location>
</feature>
<feature type="modified residue" description="4-aspartylphosphate" evidence="3">
    <location>
        <position position="53"/>
    </location>
</feature>
<dbReference type="CDD" id="cd06170">
    <property type="entry name" value="LuxR_C_like"/>
    <property type="match status" value="1"/>
</dbReference>
<dbReference type="SUPFAM" id="SSF46894">
    <property type="entry name" value="C-terminal effector domain of the bipartite response regulators"/>
    <property type="match status" value="1"/>
</dbReference>
<reference evidence="6" key="1">
    <citation type="submission" date="2013-08" db="EMBL/GenBank/DDBJ databases">
        <authorList>
            <person name="Durkin A.S."/>
            <person name="Haft D.R."/>
            <person name="McCorrison J."/>
            <person name="Torralba M."/>
            <person name="Gillis M."/>
            <person name="Haft D.H."/>
            <person name="Methe B."/>
            <person name="Sutton G."/>
            <person name="Nelson K.E."/>
        </authorList>
    </citation>
    <scope>NUCLEOTIDE SEQUENCE [LARGE SCALE GENOMIC DNA]</scope>
    <source>
        <strain evidence="6">F0233</strain>
    </source>
</reference>
<feature type="domain" description="Response regulatory" evidence="5">
    <location>
        <begin position="2"/>
        <end position="118"/>
    </location>
</feature>
<dbReference type="InterPro" id="IPR039420">
    <property type="entry name" value="WalR-like"/>
</dbReference>
<name>U2S955_9ACTN</name>
<sequence length="200" mass="21202">MRILLAEDVDLVAEAFEALLSTEPSFEVVARVSRGDLVLRAVAAHRPDLVLMDVDMPGATGIEATAQLRGKGYRGRILLLTALQGSGHLHAAIQAGANGYLLKTTTGARLMSSIRAVMGGHTAIDPDLAAEALRVGPCPLSERELEVLRLIADGSSTSEAAKQLCLSQGTVRNYLSAVMTKLDATSRIQAIETARSQGWL</sequence>
<dbReference type="InterPro" id="IPR036388">
    <property type="entry name" value="WH-like_DNA-bd_sf"/>
</dbReference>
<keyword evidence="7" id="KW-1185">Reference proteome</keyword>
<dbReference type="GO" id="GO:0003677">
    <property type="term" value="F:DNA binding"/>
    <property type="evidence" value="ECO:0007669"/>
    <property type="project" value="UniProtKB-KW"/>
</dbReference>
<comment type="caution">
    <text evidence="6">The sequence shown here is derived from an EMBL/GenBank/DDBJ whole genome shotgun (WGS) entry which is preliminary data.</text>
</comment>
<dbReference type="PANTHER" id="PTHR43214:SF42">
    <property type="entry name" value="TRANSCRIPTIONAL REGULATORY PROTEIN DESR"/>
    <property type="match status" value="1"/>
</dbReference>
<dbReference type="InterPro" id="IPR011006">
    <property type="entry name" value="CheY-like_superfamily"/>
</dbReference>
<evidence type="ECO:0000259" key="5">
    <source>
        <dbReference type="PROSITE" id="PS50110"/>
    </source>
</evidence>
<dbReference type="SUPFAM" id="SSF52172">
    <property type="entry name" value="CheY-like"/>
    <property type="match status" value="1"/>
</dbReference>
<dbReference type="CDD" id="cd17535">
    <property type="entry name" value="REC_NarL-like"/>
    <property type="match status" value="1"/>
</dbReference>
<evidence type="ECO:0000256" key="1">
    <source>
        <dbReference type="ARBA" id="ARBA00022553"/>
    </source>
</evidence>
<dbReference type="PROSITE" id="PS50110">
    <property type="entry name" value="RESPONSE_REGULATORY"/>
    <property type="match status" value="1"/>
</dbReference>
<dbReference type="InterPro" id="IPR001789">
    <property type="entry name" value="Sig_transdc_resp-reg_receiver"/>
</dbReference>
<dbReference type="Proteomes" id="UP000017052">
    <property type="component" value="Unassembled WGS sequence"/>
</dbReference>
<proteinExistence type="predicted"/>
<evidence type="ECO:0000313" key="7">
    <source>
        <dbReference type="Proteomes" id="UP000017052"/>
    </source>
</evidence>
<dbReference type="Pfam" id="PF00072">
    <property type="entry name" value="Response_reg"/>
    <property type="match status" value="1"/>
</dbReference>
<organism evidence="6 7">
    <name type="scientific">Propionibacterium acidifaciens F0233</name>
    <dbReference type="NCBI Taxonomy" id="553198"/>
    <lineage>
        <taxon>Bacteria</taxon>
        <taxon>Bacillati</taxon>
        <taxon>Actinomycetota</taxon>
        <taxon>Actinomycetes</taxon>
        <taxon>Propionibacteriales</taxon>
        <taxon>Propionibacteriaceae</taxon>
        <taxon>Propionibacterium</taxon>
    </lineage>
</organism>
<dbReference type="SMART" id="SM00448">
    <property type="entry name" value="REC"/>
    <property type="match status" value="1"/>
</dbReference>
<evidence type="ECO:0000256" key="2">
    <source>
        <dbReference type="ARBA" id="ARBA00023125"/>
    </source>
</evidence>
<evidence type="ECO:0000256" key="3">
    <source>
        <dbReference type="PROSITE-ProRule" id="PRU00169"/>
    </source>
</evidence>
<keyword evidence="2" id="KW-0238">DNA-binding</keyword>
<dbReference type="GO" id="GO:0006355">
    <property type="term" value="P:regulation of DNA-templated transcription"/>
    <property type="evidence" value="ECO:0007669"/>
    <property type="project" value="InterPro"/>
</dbReference>
<dbReference type="InterPro" id="IPR000792">
    <property type="entry name" value="Tscrpt_reg_LuxR_C"/>
</dbReference>
<evidence type="ECO:0000259" key="4">
    <source>
        <dbReference type="PROSITE" id="PS50043"/>
    </source>
</evidence>
<dbReference type="EMBL" id="ACVN02000035">
    <property type="protein sequence ID" value="ERK62173.1"/>
    <property type="molecule type" value="Genomic_DNA"/>
</dbReference>
<dbReference type="InterPro" id="IPR058245">
    <property type="entry name" value="NreC/VraR/RcsB-like_REC"/>
</dbReference>
<protein>
    <submittedName>
        <fullName evidence="6">Response regulator receiver domain protein</fullName>
    </submittedName>
</protein>
<dbReference type="GO" id="GO:0000160">
    <property type="term" value="P:phosphorelay signal transduction system"/>
    <property type="evidence" value="ECO:0007669"/>
    <property type="project" value="InterPro"/>
</dbReference>
<accession>U2S955</accession>
<dbReference type="Gene3D" id="1.10.10.10">
    <property type="entry name" value="Winged helix-like DNA-binding domain superfamily/Winged helix DNA-binding domain"/>
    <property type="match status" value="1"/>
</dbReference>
<dbReference type="Gene3D" id="3.40.50.2300">
    <property type="match status" value="1"/>
</dbReference>
<dbReference type="PANTHER" id="PTHR43214">
    <property type="entry name" value="TWO-COMPONENT RESPONSE REGULATOR"/>
    <property type="match status" value="1"/>
</dbReference>